<protein>
    <submittedName>
        <fullName evidence="1">Uncharacterized protein</fullName>
    </submittedName>
</protein>
<dbReference type="AlphaFoldDB" id="A0AAV4SBJ7"/>
<dbReference type="EMBL" id="BPLR01009363">
    <property type="protein sequence ID" value="GIY31369.1"/>
    <property type="molecule type" value="Genomic_DNA"/>
</dbReference>
<comment type="caution">
    <text evidence="1">The sequence shown here is derived from an EMBL/GenBank/DDBJ whole genome shotgun (WGS) entry which is preliminary data.</text>
</comment>
<dbReference type="Proteomes" id="UP001054945">
    <property type="component" value="Unassembled WGS sequence"/>
</dbReference>
<organism evidence="1 2">
    <name type="scientific">Caerostris extrusa</name>
    <name type="common">Bark spider</name>
    <name type="synonym">Caerostris bankana</name>
    <dbReference type="NCBI Taxonomy" id="172846"/>
    <lineage>
        <taxon>Eukaryota</taxon>
        <taxon>Metazoa</taxon>
        <taxon>Ecdysozoa</taxon>
        <taxon>Arthropoda</taxon>
        <taxon>Chelicerata</taxon>
        <taxon>Arachnida</taxon>
        <taxon>Araneae</taxon>
        <taxon>Araneomorphae</taxon>
        <taxon>Entelegynae</taxon>
        <taxon>Araneoidea</taxon>
        <taxon>Araneidae</taxon>
        <taxon>Caerostris</taxon>
    </lineage>
</organism>
<sequence>MLKYTFFPLEYITDRREDSQTVMTGHALKRKMGTETALFPKEVDLVHSKRTSLRNDDPVAAPFTAADC</sequence>
<name>A0AAV4SBJ7_CAEEX</name>
<proteinExistence type="predicted"/>
<evidence type="ECO:0000313" key="1">
    <source>
        <dbReference type="EMBL" id="GIY31369.1"/>
    </source>
</evidence>
<gene>
    <name evidence="1" type="ORF">CEXT_784101</name>
</gene>
<evidence type="ECO:0000313" key="2">
    <source>
        <dbReference type="Proteomes" id="UP001054945"/>
    </source>
</evidence>
<keyword evidence="2" id="KW-1185">Reference proteome</keyword>
<accession>A0AAV4SBJ7</accession>
<reference evidence="1 2" key="1">
    <citation type="submission" date="2021-06" db="EMBL/GenBank/DDBJ databases">
        <title>Caerostris extrusa draft genome.</title>
        <authorList>
            <person name="Kono N."/>
            <person name="Arakawa K."/>
        </authorList>
    </citation>
    <scope>NUCLEOTIDE SEQUENCE [LARGE SCALE GENOMIC DNA]</scope>
</reference>